<organism evidence="3 4">
    <name type="scientific">Mesorhizobium captivum</name>
    <dbReference type="NCBI Taxonomy" id="3072319"/>
    <lineage>
        <taxon>Bacteria</taxon>
        <taxon>Pseudomonadati</taxon>
        <taxon>Pseudomonadota</taxon>
        <taxon>Alphaproteobacteria</taxon>
        <taxon>Hyphomicrobiales</taxon>
        <taxon>Phyllobacteriaceae</taxon>
        <taxon>Mesorhizobium</taxon>
    </lineage>
</organism>
<dbReference type="Pfam" id="PF01321">
    <property type="entry name" value="Creatinase_N"/>
    <property type="match status" value="1"/>
</dbReference>
<dbReference type="InterPro" id="IPR000994">
    <property type="entry name" value="Pept_M24"/>
</dbReference>
<proteinExistence type="predicted"/>
<dbReference type="SUPFAM" id="SSF53092">
    <property type="entry name" value="Creatinase/prolidase N-terminal domain"/>
    <property type="match status" value="1"/>
</dbReference>
<keyword evidence="4" id="KW-1185">Reference proteome</keyword>
<dbReference type="SUPFAM" id="SSF55920">
    <property type="entry name" value="Creatinase/aminopeptidase"/>
    <property type="match status" value="1"/>
</dbReference>
<dbReference type="CDD" id="cd01066">
    <property type="entry name" value="APP_MetAP"/>
    <property type="match status" value="1"/>
</dbReference>
<evidence type="ECO:0000313" key="4">
    <source>
        <dbReference type="Proteomes" id="UP001271249"/>
    </source>
</evidence>
<dbReference type="PANTHER" id="PTHR46112">
    <property type="entry name" value="AMINOPEPTIDASE"/>
    <property type="match status" value="1"/>
</dbReference>
<evidence type="ECO:0000313" key="3">
    <source>
        <dbReference type="EMBL" id="MDX8495475.1"/>
    </source>
</evidence>
<dbReference type="PANTHER" id="PTHR46112:SF2">
    <property type="entry name" value="XAA-PRO AMINOPEPTIDASE P-RELATED"/>
    <property type="match status" value="1"/>
</dbReference>
<evidence type="ECO:0000259" key="2">
    <source>
        <dbReference type="Pfam" id="PF01321"/>
    </source>
</evidence>
<accession>A0ABU4Z875</accession>
<protein>
    <submittedName>
        <fullName evidence="3">Xaa-Pro peptidase family protein</fullName>
    </submittedName>
</protein>
<feature type="domain" description="Peptidase M24" evidence="1">
    <location>
        <begin position="161"/>
        <end position="366"/>
    </location>
</feature>
<sequence length="383" mass="42405">MALHFERSEFDARRDRLLIEMAEKKLDAVLLFAQESMYWLTGYDTFGFCFFQCLVVKADGSMVLLTRSADLRQARHTSTIDNIVLWTDRDSANPAIDLRNLLNDLDLLGARIGVEYDTHGLTAYNGRRVDEQLQTFGQIADASGIVGRLRLFKSPAEVAKAEKAASLADDALDAALPLIKQGGDEALILAAMQGAIFAGGGDYPANEFIIGSGADALLCRYKAGRRKLTKNDQLTLEWAGVFHHYHAAMMRTVLTGKISKRHQELFDAARAALLAVEKAMTPGNTFGDVFDAHARTLEAHNLTKHRLNACGYSLGARFTPSWMDMPMFYQGNPEPIAPNMTLFAHMIIMDSETETAMTLGRTYLTTESAPKPLSRHDLDLIVQ</sequence>
<feature type="domain" description="Creatinase N-terminal" evidence="2">
    <location>
        <begin position="13"/>
        <end position="151"/>
    </location>
</feature>
<evidence type="ECO:0000259" key="1">
    <source>
        <dbReference type="Pfam" id="PF00557"/>
    </source>
</evidence>
<dbReference type="RefSeq" id="WP_320229240.1">
    <property type="nucleotide sequence ID" value="NZ_JAVIJC010000039.1"/>
</dbReference>
<dbReference type="InterPro" id="IPR029149">
    <property type="entry name" value="Creatin/AminoP/Spt16_N"/>
</dbReference>
<comment type="caution">
    <text evidence="3">The sequence shown here is derived from an EMBL/GenBank/DDBJ whole genome shotgun (WGS) entry which is preliminary data.</text>
</comment>
<dbReference type="Pfam" id="PF00557">
    <property type="entry name" value="Peptidase_M24"/>
    <property type="match status" value="1"/>
</dbReference>
<dbReference type="InterPro" id="IPR000587">
    <property type="entry name" value="Creatinase_N"/>
</dbReference>
<dbReference type="Gene3D" id="3.40.350.10">
    <property type="entry name" value="Creatinase/prolidase N-terminal domain"/>
    <property type="match status" value="1"/>
</dbReference>
<dbReference type="InterPro" id="IPR050659">
    <property type="entry name" value="Peptidase_M24B"/>
</dbReference>
<dbReference type="InterPro" id="IPR036005">
    <property type="entry name" value="Creatinase/aminopeptidase-like"/>
</dbReference>
<reference evidence="3 4" key="1">
    <citation type="submission" date="2023-08" db="EMBL/GenBank/DDBJ databases">
        <title>Implementing the SeqCode for naming new Mesorhizobium species isolated from Vachellia karroo root nodules.</title>
        <authorList>
            <person name="Van Lill M."/>
        </authorList>
    </citation>
    <scope>NUCLEOTIDE SEQUENCE [LARGE SCALE GENOMIC DNA]</scope>
    <source>
        <strain evidence="3 4">VK22B</strain>
    </source>
</reference>
<dbReference type="Proteomes" id="UP001271249">
    <property type="component" value="Unassembled WGS sequence"/>
</dbReference>
<dbReference type="EMBL" id="JAVIJC010000039">
    <property type="protein sequence ID" value="MDX8495475.1"/>
    <property type="molecule type" value="Genomic_DNA"/>
</dbReference>
<dbReference type="Gene3D" id="3.90.230.10">
    <property type="entry name" value="Creatinase/methionine aminopeptidase superfamily"/>
    <property type="match status" value="1"/>
</dbReference>
<name>A0ABU4Z875_9HYPH</name>
<gene>
    <name evidence="3" type="ORF">RFN29_28340</name>
</gene>